<dbReference type="InterPro" id="IPR051200">
    <property type="entry name" value="Host-pathogen_enzymatic-act"/>
</dbReference>
<dbReference type="AlphaFoldDB" id="A0A031LQ28"/>
<dbReference type="InterPro" id="IPR011044">
    <property type="entry name" value="Quino_amine_DH_bsu"/>
</dbReference>
<keyword evidence="1" id="KW-1133">Transmembrane helix</keyword>
<dbReference type="PANTHER" id="PTHR47197:SF3">
    <property type="entry name" value="DIHYDRO-HEME D1 DEHYDROGENASE"/>
    <property type="match status" value="1"/>
</dbReference>
<proteinExistence type="predicted"/>
<accession>A0A031LQ28</accession>
<protein>
    <recommendedName>
        <fullName evidence="2">PEGA domain-containing protein</fullName>
    </recommendedName>
</protein>
<dbReference type="Proteomes" id="UP000024332">
    <property type="component" value="Unassembled WGS sequence"/>
</dbReference>
<dbReference type="SUPFAM" id="SSF63829">
    <property type="entry name" value="Calcium-dependent phosphotriesterase"/>
    <property type="match status" value="1"/>
</dbReference>
<keyword evidence="1" id="KW-0812">Transmembrane</keyword>
<gene>
    <name evidence="3" type="ORF">CM19_06885</name>
</gene>
<dbReference type="Gene3D" id="2.130.10.10">
    <property type="entry name" value="YVTN repeat-like/Quinoprotein amine dehydrogenase"/>
    <property type="match status" value="2"/>
</dbReference>
<reference evidence="3 4" key="1">
    <citation type="submission" date="2014-03" db="EMBL/GenBank/DDBJ databases">
        <title>Draft genome sequence of the novel thermoacidophilic archaea Acidianus copahuensis ALE1 strain, isolated from Copahue volcanic area in Neuquen Argentina.</title>
        <authorList>
            <person name="Urbieta M.S."/>
            <person name="Rascovan N."/>
            <person name="Castro C."/>
            <person name="Revale S."/>
            <person name="Giaveno M.A."/>
            <person name="Vazquez M.P."/>
            <person name="Donati E.R."/>
        </authorList>
    </citation>
    <scope>NUCLEOTIDE SEQUENCE [LARGE SCALE GENOMIC DNA]</scope>
    <source>
        <strain evidence="3 4">ALE1</strain>
    </source>
</reference>
<dbReference type="EMBL" id="JFZT01000039">
    <property type="protein sequence ID" value="EZQ07121.1"/>
    <property type="molecule type" value="Genomic_DNA"/>
</dbReference>
<feature type="domain" description="PEGA" evidence="2">
    <location>
        <begin position="400"/>
        <end position="459"/>
    </location>
</feature>
<dbReference type="NCBIfam" id="TIGR02276">
    <property type="entry name" value="beta_rpt_yvtn"/>
    <property type="match status" value="1"/>
</dbReference>
<dbReference type="InterPro" id="IPR008969">
    <property type="entry name" value="CarboxyPept-like_regulatory"/>
</dbReference>
<keyword evidence="4" id="KW-1185">Reference proteome</keyword>
<comment type="caution">
    <text evidence="3">The sequence shown here is derived from an EMBL/GenBank/DDBJ whole genome shotgun (WGS) entry which is preliminary data.</text>
</comment>
<evidence type="ECO:0000313" key="3">
    <source>
        <dbReference type="EMBL" id="EZQ07121.1"/>
    </source>
</evidence>
<dbReference type="InterPro" id="IPR013229">
    <property type="entry name" value="PEGA"/>
</dbReference>
<dbReference type="InterPro" id="IPR011964">
    <property type="entry name" value="YVTN_b-propeller_repeat"/>
</dbReference>
<dbReference type="SUPFAM" id="SSF49464">
    <property type="entry name" value="Carboxypeptidase regulatory domain-like"/>
    <property type="match status" value="1"/>
</dbReference>
<name>A0A031LQ28_9CREN</name>
<dbReference type="Gene3D" id="2.60.40.1120">
    <property type="entry name" value="Carboxypeptidase-like, regulatory domain"/>
    <property type="match status" value="1"/>
</dbReference>
<evidence type="ECO:0000259" key="2">
    <source>
        <dbReference type="Pfam" id="PF08308"/>
    </source>
</evidence>
<keyword evidence="1" id="KW-0472">Membrane</keyword>
<dbReference type="SUPFAM" id="SSF50969">
    <property type="entry name" value="YVTN repeat-like/Quinoprotein amine dehydrogenase"/>
    <property type="match status" value="1"/>
</dbReference>
<dbReference type="Pfam" id="PF08308">
    <property type="entry name" value="PEGA"/>
    <property type="match status" value="1"/>
</dbReference>
<evidence type="ECO:0000313" key="4">
    <source>
        <dbReference type="Proteomes" id="UP000024332"/>
    </source>
</evidence>
<dbReference type="PANTHER" id="PTHR47197">
    <property type="entry name" value="PROTEIN NIRF"/>
    <property type="match status" value="1"/>
</dbReference>
<evidence type="ECO:0000256" key="1">
    <source>
        <dbReference type="SAM" id="Phobius"/>
    </source>
</evidence>
<organism evidence="3 4">
    <name type="scientific">Candidatus Acidianus copahuensis</name>
    <dbReference type="NCBI Taxonomy" id="1160895"/>
    <lineage>
        <taxon>Archaea</taxon>
        <taxon>Thermoproteota</taxon>
        <taxon>Thermoprotei</taxon>
        <taxon>Sulfolobales</taxon>
        <taxon>Sulfolobaceae</taxon>
        <taxon>Acidianus</taxon>
    </lineage>
</organism>
<dbReference type="STRING" id="1160895.CM19_06885"/>
<dbReference type="InterPro" id="IPR015943">
    <property type="entry name" value="WD40/YVTN_repeat-like_dom_sf"/>
</dbReference>
<feature type="transmembrane region" description="Helical" evidence="1">
    <location>
        <begin position="484"/>
        <end position="503"/>
    </location>
</feature>
<sequence length="507" mass="56416">MLLFLSLIPLSSMAGLIPVQHAEYGVFQGTIFLNNDSFVASNYEGFNPGLGTDRLAFNPLNNYIYVTNSFNNSVYVINGTKIVGRLNIPRFPTDIVFNPINGYIYVADAGSNEVTVIKNMTIIANVKVGDSPHGLAVTSSGYVYVADSISRQITVIDNTSVIREIYLNFSPYEIVYDPSNGDLFVTSTNFNGVYIIHNGSISEIHGNSQPYSISYDEKNGEVYIDGLFKGFISAISSKDVIIENISFPYPSYGLAFSSNGYIYATSINGSVFVINNLILKNFHVGKYPKGIVLANDKVYVANYDSSTVSVINLNLSFFHFLMIKAIPDNITFSVEYNGEIFSSINGELSFISTPGNYYLIIENTSLYYTTNTSLEISLGNSNRTVYIYYLKYAFIEGHVNPYNSLIFLNGKKVATTGTFLLELPAGRYNIRIESPGYQNYSINVTLSNGQIYILNTTLKILNTTYLNPEYHITLVDKPSSHKNFIEIWLIILGTSIGIILFLTRNKI</sequence>